<dbReference type="InterPro" id="IPR032514">
    <property type="entry name" value="GtaA_central"/>
</dbReference>
<name>A0AAD4QHV7_9AGAM</name>
<reference evidence="2" key="1">
    <citation type="submission" date="2022-01" db="EMBL/GenBank/DDBJ databases">
        <title>Comparative genomics reveals a dynamic genome evolution in the ectomycorrhizal milk-cap (Lactarius) mushrooms.</title>
        <authorList>
            <consortium name="DOE Joint Genome Institute"/>
            <person name="Lebreton A."/>
            <person name="Tang N."/>
            <person name="Kuo A."/>
            <person name="LaButti K."/>
            <person name="Drula E."/>
            <person name="Barry K."/>
            <person name="Clum A."/>
            <person name="Lipzen A."/>
            <person name="Mousain D."/>
            <person name="Ng V."/>
            <person name="Wang R."/>
            <person name="Wang X."/>
            <person name="Dai Y."/>
            <person name="Henrissat B."/>
            <person name="Grigoriev I.V."/>
            <person name="Guerin-Laguette A."/>
            <person name="Yu F."/>
            <person name="Martin F.M."/>
        </authorList>
    </citation>
    <scope>NUCLEOTIDE SEQUENCE</scope>
    <source>
        <strain evidence="2">QP</strain>
    </source>
</reference>
<protein>
    <recommendedName>
        <fullName evidence="1">Glutaminase A central domain-containing protein</fullName>
    </recommendedName>
</protein>
<keyword evidence="3" id="KW-1185">Reference proteome</keyword>
<organism evidence="2 3">
    <name type="scientific">Lactarius akahatsu</name>
    <dbReference type="NCBI Taxonomy" id="416441"/>
    <lineage>
        <taxon>Eukaryota</taxon>
        <taxon>Fungi</taxon>
        <taxon>Dikarya</taxon>
        <taxon>Basidiomycota</taxon>
        <taxon>Agaricomycotina</taxon>
        <taxon>Agaricomycetes</taxon>
        <taxon>Russulales</taxon>
        <taxon>Russulaceae</taxon>
        <taxon>Lactarius</taxon>
    </lineage>
</organism>
<gene>
    <name evidence="2" type="ORF">EDB92DRAFT_13728</name>
</gene>
<comment type="caution">
    <text evidence="2">The sequence shown here is derived from an EMBL/GenBank/DDBJ whole genome shotgun (WGS) entry which is preliminary data.</text>
</comment>
<accession>A0AAD4QHV7</accession>
<evidence type="ECO:0000313" key="3">
    <source>
        <dbReference type="Proteomes" id="UP001201163"/>
    </source>
</evidence>
<dbReference type="EMBL" id="JAKELL010000001">
    <property type="protein sequence ID" value="KAH9001108.1"/>
    <property type="molecule type" value="Genomic_DNA"/>
</dbReference>
<dbReference type="AlphaFoldDB" id="A0AAD4QHV7"/>
<sequence>MAFTAGVGSQVNPVETLYSAFPAFMYIDPGLEPSYLDVSISNSLHGQESRNTLIMTYVHARASGDTSLIPRYTVRSADFLDRLLVKLGAIHPRYSADGLSTDSQTNPAIKGIIAIKVMSQMSSFINKTIDFDEYSVRADVAWRNRSIDEIRRHAFTHNVRTLHRQMIDTYLEHTDI</sequence>
<evidence type="ECO:0000313" key="2">
    <source>
        <dbReference type="EMBL" id="KAH9001108.1"/>
    </source>
</evidence>
<dbReference type="Proteomes" id="UP001201163">
    <property type="component" value="Unassembled WGS sequence"/>
</dbReference>
<evidence type="ECO:0000259" key="1">
    <source>
        <dbReference type="Pfam" id="PF16335"/>
    </source>
</evidence>
<proteinExistence type="predicted"/>
<dbReference type="Pfam" id="PF16335">
    <property type="entry name" value="GtaA_6_Hairpin"/>
    <property type="match status" value="1"/>
</dbReference>
<feature type="domain" description="Glutaminase A central" evidence="1">
    <location>
        <begin position="47"/>
        <end position="141"/>
    </location>
</feature>